<dbReference type="SUPFAM" id="SSF52540">
    <property type="entry name" value="P-loop containing nucleoside triphosphate hydrolases"/>
    <property type="match status" value="1"/>
</dbReference>
<dbReference type="OrthoDB" id="2065596at2"/>
<organism evidence="1 2">
    <name type="scientific">Lachnospira pectinoschiza</name>
    <dbReference type="NCBI Taxonomy" id="28052"/>
    <lineage>
        <taxon>Bacteria</taxon>
        <taxon>Bacillati</taxon>
        <taxon>Bacillota</taxon>
        <taxon>Clostridia</taxon>
        <taxon>Lachnospirales</taxon>
        <taxon>Lachnospiraceae</taxon>
        <taxon>Lachnospira</taxon>
    </lineage>
</organism>
<evidence type="ECO:0000313" key="1">
    <source>
        <dbReference type="EMBL" id="SDN01047.1"/>
    </source>
</evidence>
<dbReference type="AlphaFoldDB" id="A0A1G9XW87"/>
<accession>A0A1G9XW87</accession>
<name>A0A1G9XW87_9FIRM</name>
<dbReference type="InterPro" id="IPR027417">
    <property type="entry name" value="P-loop_NTPase"/>
</dbReference>
<reference evidence="2" key="1">
    <citation type="submission" date="2016-10" db="EMBL/GenBank/DDBJ databases">
        <authorList>
            <person name="Varghese N."/>
            <person name="Submissions S."/>
        </authorList>
    </citation>
    <scope>NUCLEOTIDE SEQUENCE [LARGE SCALE GENOMIC DNA]</scope>
    <source>
        <strain evidence="2">M83</strain>
    </source>
</reference>
<dbReference type="Proteomes" id="UP000187651">
    <property type="component" value="Unassembled WGS sequence"/>
</dbReference>
<proteinExistence type="predicted"/>
<sequence>MFSVNIDKLIDVSSAEMDTYKDLAENVVKELNGEKTFSVVTGGMGAFKLAYCVHLMGKKVLFIDADISSDVFVGKYKLGKNIAGVMDFLRDVDKAGNIVCHTNKEGFDVIFTGNIDGDSLNTDNEMIMKGLIDSYSKVYDLVLVDSDISGTAAKYSSAAVLMVDENQFSEDEAEDYTEKLEALGCNILGVILNE</sequence>
<dbReference type="Gene3D" id="3.40.50.300">
    <property type="entry name" value="P-loop containing nucleotide triphosphate hydrolases"/>
    <property type="match status" value="1"/>
</dbReference>
<dbReference type="RefSeq" id="WP_074521734.1">
    <property type="nucleotide sequence ID" value="NZ_FNHZ01000004.1"/>
</dbReference>
<gene>
    <name evidence="1" type="ORF">SAMN05216544_1668</name>
</gene>
<evidence type="ECO:0000313" key="2">
    <source>
        <dbReference type="Proteomes" id="UP000187651"/>
    </source>
</evidence>
<keyword evidence="2" id="KW-1185">Reference proteome</keyword>
<protein>
    <recommendedName>
        <fullName evidence="3">Non-specific protein-tyrosine kinase</fullName>
    </recommendedName>
</protein>
<evidence type="ECO:0008006" key="3">
    <source>
        <dbReference type="Google" id="ProtNLM"/>
    </source>
</evidence>
<dbReference type="EMBL" id="FNHZ01000004">
    <property type="protein sequence ID" value="SDN01047.1"/>
    <property type="molecule type" value="Genomic_DNA"/>
</dbReference>